<keyword evidence="3" id="KW-1185">Reference proteome</keyword>
<gene>
    <name evidence="2" type="ORF">NCTC11807_00618</name>
</gene>
<organism evidence="2 3">
    <name type="scientific">Staphylococcus saccharolyticus</name>
    <dbReference type="NCBI Taxonomy" id="33028"/>
    <lineage>
        <taxon>Bacteria</taxon>
        <taxon>Bacillati</taxon>
        <taxon>Bacillota</taxon>
        <taxon>Bacilli</taxon>
        <taxon>Bacillales</taxon>
        <taxon>Staphylococcaceae</taxon>
        <taxon>Staphylococcus</taxon>
    </lineage>
</organism>
<dbReference type="PIRSF" id="PIRSF032442">
    <property type="entry name" value="UCP032442"/>
    <property type="match status" value="1"/>
</dbReference>
<reference evidence="2 3" key="1">
    <citation type="submission" date="2018-06" db="EMBL/GenBank/DDBJ databases">
        <authorList>
            <consortium name="Pathogen Informatics"/>
            <person name="Doyle S."/>
        </authorList>
    </citation>
    <scope>NUCLEOTIDE SEQUENCE [LARGE SCALE GENOMIC DNA]</scope>
    <source>
        <strain evidence="2 3">NCTC11807</strain>
    </source>
</reference>
<accession>A0A380H0I5</accession>
<name>A0A380H0I5_9STAP</name>
<dbReference type="PROSITE" id="PS51257">
    <property type="entry name" value="PROKAR_LIPOPROTEIN"/>
    <property type="match status" value="1"/>
</dbReference>
<proteinExistence type="predicted"/>
<dbReference type="Pfam" id="PF13529">
    <property type="entry name" value="Peptidase_C39_2"/>
    <property type="match status" value="1"/>
</dbReference>
<dbReference type="Proteomes" id="UP000255425">
    <property type="component" value="Unassembled WGS sequence"/>
</dbReference>
<dbReference type="PANTHER" id="PTHR37806:SF1">
    <property type="entry name" value="PEPTIDASE C39-LIKE DOMAIN-CONTAINING PROTEIN"/>
    <property type="match status" value="1"/>
</dbReference>
<dbReference type="EMBL" id="UHDZ01000001">
    <property type="protein sequence ID" value="SUM68725.1"/>
    <property type="molecule type" value="Genomic_DNA"/>
</dbReference>
<dbReference type="InterPro" id="IPR039564">
    <property type="entry name" value="Peptidase_C39-like"/>
</dbReference>
<dbReference type="InterPro" id="IPR016997">
    <property type="entry name" value="UCP032442"/>
</dbReference>
<dbReference type="PANTHER" id="PTHR37806">
    <property type="entry name" value="LMO0724 PROTEIN"/>
    <property type="match status" value="1"/>
</dbReference>
<evidence type="ECO:0000313" key="3">
    <source>
        <dbReference type="Proteomes" id="UP000255425"/>
    </source>
</evidence>
<feature type="domain" description="Peptidase C39-like" evidence="1">
    <location>
        <begin position="6"/>
        <end position="157"/>
    </location>
</feature>
<dbReference type="AlphaFoldDB" id="A0A380H0I5"/>
<dbReference type="Gene3D" id="3.90.70.10">
    <property type="entry name" value="Cysteine proteinases"/>
    <property type="match status" value="1"/>
</dbReference>
<evidence type="ECO:0000259" key="1">
    <source>
        <dbReference type="Pfam" id="PF13529"/>
    </source>
</evidence>
<sequence>MKKILPVKPISQLFPIPIVMGCEGVSAAMLLQFNHYSVKATEIMSKWPKHPNNPYKGYVGHPLLVKLGHHQTIFPDAFVPYLTQYDSHFINGTGTSLKQLEHVINQGQPVMIYHTSLGAKALRRVFHLDNKPTKLVSNIHITLLIGYDEHYHYYIDPLWSRLSKYIIFPSIIPNNKQIIKIKKEKLEQSYNAPGQKCIYIQPH</sequence>
<evidence type="ECO:0000313" key="2">
    <source>
        <dbReference type="EMBL" id="SUM68725.1"/>
    </source>
</evidence>
<protein>
    <submittedName>
        <fullName evidence="2">Uncharacterized protein conserved in bacteria</fullName>
    </submittedName>
</protein>